<evidence type="ECO:0000259" key="3">
    <source>
        <dbReference type="PROSITE" id="PS51295"/>
    </source>
</evidence>
<dbReference type="RefSeq" id="WP_035167331.1">
    <property type="nucleotide sequence ID" value="NZ_CP018906.1"/>
</dbReference>
<evidence type="ECO:0000256" key="2">
    <source>
        <dbReference type="PROSITE-ProRule" id="PRU00626"/>
    </source>
</evidence>
<keyword evidence="5" id="KW-1185">Reference proteome</keyword>
<organism evidence="4 5">
    <name type="scientific">Lentilactobacillus curieae</name>
    <dbReference type="NCBI Taxonomy" id="1138822"/>
    <lineage>
        <taxon>Bacteria</taxon>
        <taxon>Bacillati</taxon>
        <taxon>Bacillota</taxon>
        <taxon>Bacilli</taxon>
        <taxon>Lactobacillales</taxon>
        <taxon>Lactobacillaceae</taxon>
        <taxon>Lentilactobacillus</taxon>
    </lineage>
</organism>
<sequence>MELKGKQRRLLKSKANRMKPIFSVGKNGLSEVWLEEVTNAIEKRELMKINILQNADVSTDDVRNYIEKNSDIMAIQVIGRNLVLFKQAGDPDNRNVSVEVTSI</sequence>
<evidence type="ECO:0000313" key="5">
    <source>
        <dbReference type="Proteomes" id="UP000030361"/>
    </source>
</evidence>
<dbReference type="AlphaFoldDB" id="A0A1S6QK23"/>
<keyword evidence="1 2" id="KW-0694">RNA-binding</keyword>
<dbReference type="Proteomes" id="UP000030361">
    <property type="component" value="Chromosome"/>
</dbReference>
<dbReference type="InterPro" id="IPR001890">
    <property type="entry name" value="RNA-binding_CRM"/>
</dbReference>
<dbReference type="GO" id="GO:0003723">
    <property type="term" value="F:RNA binding"/>
    <property type="evidence" value="ECO:0007669"/>
    <property type="project" value="UniProtKB-UniRule"/>
</dbReference>
<dbReference type="Pfam" id="PF01985">
    <property type="entry name" value="CRS1_YhbY"/>
    <property type="match status" value="1"/>
</dbReference>
<dbReference type="InterPro" id="IPR051925">
    <property type="entry name" value="RNA-binding_domain"/>
</dbReference>
<dbReference type="PROSITE" id="PS51295">
    <property type="entry name" value="CRM"/>
    <property type="match status" value="1"/>
</dbReference>
<evidence type="ECO:0000256" key="1">
    <source>
        <dbReference type="ARBA" id="ARBA00022884"/>
    </source>
</evidence>
<reference evidence="4 5" key="1">
    <citation type="journal article" date="2015" name="Genome Announc.">
        <title>Genome Sequence of Lactobacillus curieae CCTCC M 2011381T, a Novel Producer of Gamma-aminobutyric Acid.</title>
        <authorList>
            <person name="Wang Y."/>
            <person name="Wang Y."/>
            <person name="Lang C."/>
            <person name="Wei D."/>
            <person name="Xu P."/>
            <person name="Xie J."/>
        </authorList>
    </citation>
    <scope>NUCLEOTIDE SEQUENCE [LARGE SCALE GENOMIC DNA]</scope>
    <source>
        <strain evidence="4 5">CCTCC M 2011381</strain>
    </source>
</reference>
<dbReference type="SUPFAM" id="SSF75471">
    <property type="entry name" value="YhbY-like"/>
    <property type="match status" value="1"/>
</dbReference>
<dbReference type="SMART" id="SM01103">
    <property type="entry name" value="CRS1_YhbY"/>
    <property type="match status" value="1"/>
</dbReference>
<dbReference type="KEGG" id="lcu:PL11_008520"/>
<accession>A0A1S6QK23</accession>
<dbReference type="eggNOG" id="COG1534">
    <property type="taxonomic scope" value="Bacteria"/>
</dbReference>
<dbReference type="EMBL" id="CP018906">
    <property type="protein sequence ID" value="AQW21955.1"/>
    <property type="molecule type" value="Genomic_DNA"/>
</dbReference>
<feature type="domain" description="CRM" evidence="3">
    <location>
        <begin position="1"/>
        <end position="97"/>
    </location>
</feature>
<evidence type="ECO:0000313" key="4">
    <source>
        <dbReference type="EMBL" id="AQW21955.1"/>
    </source>
</evidence>
<dbReference type="Gene3D" id="3.30.110.60">
    <property type="entry name" value="YhbY-like"/>
    <property type="match status" value="1"/>
</dbReference>
<dbReference type="PANTHER" id="PTHR40065:SF3">
    <property type="entry name" value="RNA-BINDING PROTEIN YHBY"/>
    <property type="match status" value="1"/>
</dbReference>
<name>A0A1S6QK23_9LACO</name>
<proteinExistence type="predicted"/>
<dbReference type="OrthoDB" id="9797519at2"/>
<dbReference type="PANTHER" id="PTHR40065">
    <property type="entry name" value="RNA-BINDING PROTEIN YHBY"/>
    <property type="match status" value="1"/>
</dbReference>
<gene>
    <name evidence="4" type="ORF">PL11_008520</name>
</gene>
<dbReference type="InterPro" id="IPR035920">
    <property type="entry name" value="YhbY-like_sf"/>
</dbReference>
<protein>
    <submittedName>
        <fullName evidence="4">RNA-binding protein</fullName>
    </submittedName>
</protein>